<dbReference type="AlphaFoldDB" id="A0A450TKE3"/>
<evidence type="ECO:0000313" key="2">
    <source>
        <dbReference type="EMBL" id="VFJ67947.1"/>
    </source>
</evidence>
<protein>
    <submittedName>
        <fullName evidence="2">Uncharacterized protein</fullName>
    </submittedName>
</protein>
<evidence type="ECO:0000313" key="1">
    <source>
        <dbReference type="EMBL" id="VFJ62709.1"/>
    </source>
</evidence>
<reference evidence="2" key="1">
    <citation type="submission" date="2019-02" db="EMBL/GenBank/DDBJ databases">
        <authorList>
            <person name="Gruber-Vodicka R. H."/>
            <person name="Seah K. B. B."/>
        </authorList>
    </citation>
    <scope>NUCLEOTIDE SEQUENCE</scope>
    <source>
        <strain evidence="1">BECK_DK161</strain>
        <strain evidence="2">BECK_DK47</strain>
    </source>
</reference>
<organism evidence="2">
    <name type="scientific">Candidatus Kentrum sp. DK</name>
    <dbReference type="NCBI Taxonomy" id="2126562"/>
    <lineage>
        <taxon>Bacteria</taxon>
        <taxon>Pseudomonadati</taxon>
        <taxon>Pseudomonadota</taxon>
        <taxon>Gammaproteobacteria</taxon>
        <taxon>Candidatus Kentrum</taxon>
    </lineage>
</organism>
<accession>A0A450TKE3</accession>
<dbReference type="EMBL" id="CAADEY010000100">
    <property type="protein sequence ID" value="VFJ62709.1"/>
    <property type="molecule type" value="Genomic_DNA"/>
</dbReference>
<dbReference type="EMBL" id="CAADEX010000203">
    <property type="protein sequence ID" value="VFJ67947.1"/>
    <property type="molecule type" value="Genomic_DNA"/>
</dbReference>
<name>A0A450TKE3_9GAMM</name>
<sequence length="44" mass="5326">MPGVFKRIMFLDAKMTKLWKEYPEQVIYKIPVFQAITKNRELSH</sequence>
<gene>
    <name evidence="2" type="ORF">BECKDK2373B_GA0170837_12032</name>
    <name evidence="1" type="ORF">BECKDK2373C_GA0170839_11001</name>
</gene>
<proteinExistence type="predicted"/>